<dbReference type="EMBL" id="CAMAPE010000051">
    <property type="protein sequence ID" value="CAH9108522.1"/>
    <property type="molecule type" value="Genomic_DNA"/>
</dbReference>
<dbReference type="SUPFAM" id="SSF81383">
    <property type="entry name" value="F-box domain"/>
    <property type="match status" value="1"/>
</dbReference>
<proteinExistence type="predicted"/>
<keyword evidence="3" id="KW-1185">Reference proteome</keyword>
<dbReference type="NCBIfam" id="TIGR01640">
    <property type="entry name" value="F_box_assoc_1"/>
    <property type="match status" value="1"/>
</dbReference>
<dbReference type="Pfam" id="PF07734">
    <property type="entry name" value="FBA_1"/>
    <property type="match status" value="1"/>
</dbReference>
<dbReference type="PANTHER" id="PTHR31672">
    <property type="entry name" value="BNACNNG10540D PROTEIN"/>
    <property type="match status" value="1"/>
</dbReference>
<accession>A0A9P0ZNB3</accession>
<dbReference type="OrthoDB" id="591557at2759"/>
<gene>
    <name evidence="2" type="ORF">CEURO_LOCUS18172</name>
</gene>
<dbReference type="PROSITE" id="PS50181">
    <property type="entry name" value="FBOX"/>
    <property type="match status" value="1"/>
</dbReference>
<dbReference type="Proteomes" id="UP001152484">
    <property type="component" value="Unassembled WGS sequence"/>
</dbReference>
<evidence type="ECO:0000259" key="1">
    <source>
        <dbReference type="PROSITE" id="PS50181"/>
    </source>
</evidence>
<dbReference type="Pfam" id="PF00646">
    <property type="entry name" value="F-box"/>
    <property type="match status" value="1"/>
</dbReference>
<dbReference type="InterPro" id="IPR017451">
    <property type="entry name" value="F-box-assoc_interact_dom"/>
</dbReference>
<dbReference type="SUPFAM" id="SSF50965">
    <property type="entry name" value="Galactose oxidase, central domain"/>
    <property type="match status" value="1"/>
</dbReference>
<dbReference type="SMART" id="SM00256">
    <property type="entry name" value="FBOX"/>
    <property type="match status" value="1"/>
</dbReference>
<protein>
    <recommendedName>
        <fullName evidence="1">F-box domain-containing protein</fullName>
    </recommendedName>
</protein>
<dbReference type="InterPro" id="IPR006527">
    <property type="entry name" value="F-box-assoc_dom_typ1"/>
</dbReference>
<dbReference type="Gene3D" id="1.20.1280.50">
    <property type="match status" value="1"/>
</dbReference>
<sequence length="408" mass="47373">MSDIPLEVVADFLSRVPAMSLLRFRCVSKQWRSIIDSPEFIKMHLNRTLHTKSDRKLILRSCYLYSADFDGLDNTNVAHYVKVEHPWKRPEIGTLIVGSCHGILCLDGGVEDKSILLWNPTTRKHFKLPPSKFERSMESFRKRTMVFGFGYDKASEDYKVLRILQSYYMDSEVKVFSMKSKSWRKIANFPYYLKYQSAPGVLVSGSLHWVVTKDPDTFMVNLIGAFDLETEEYRLVPQPDYPKKKSKNFHLNVVALDGSLCGLCNYYDHEYVDVWVMKKYLVNESWTKLFKVAESDTRIKPFHYVMPIAYSWSGRRVYMVQNDKMPLWYDLEKKKVIPTKYHISDPPSYMEHQMCFGSLVQLDGGISGMVERVQDTKEELIGSSKGTKKNGNNNKKDNFLSVGFKLVL</sequence>
<dbReference type="InterPro" id="IPR001810">
    <property type="entry name" value="F-box_dom"/>
</dbReference>
<evidence type="ECO:0000313" key="3">
    <source>
        <dbReference type="Proteomes" id="UP001152484"/>
    </source>
</evidence>
<dbReference type="InterPro" id="IPR011043">
    <property type="entry name" value="Gal_Oxase/kelch_b-propeller"/>
</dbReference>
<feature type="domain" description="F-box" evidence="1">
    <location>
        <begin position="1"/>
        <end position="44"/>
    </location>
</feature>
<reference evidence="2" key="1">
    <citation type="submission" date="2022-07" db="EMBL/GenBank/DDBJ databases">
        <authorList>
            <person name="Macas J."/>
            <person name="Novak P."/>
            <person name="Neumann P."/>
        </authorList>
    </citation>
    <scope>NUCLEOTIDE SEQUENCE</scope>
</reference>
<dbReference type="InterPro" id="IPR050796">
    <property type="entry name" value="SCF_F-box_component"/>
</dbReference>
<evidence type="ECO:0000313" key="2">
    <source>
        <dbReference type="EMBL" id="CAH9108522.1"/>
    </source>
</evidence>
<organism evidence="2 3">
    <name type="scientific">Cuscuta europaea</name>
    <name type="common">European dodder</name>
    <dbReference type="NCBI Taxonomy" id="41803"/>
    <lineage>
        <taxon>Eukaryota</taxon>
        <taxon>Viridiplantae</taxon>
        <taxon>Streptophyta</taxon>
        <taxon>Embryophyta</taxon>
        <taxon>Tracheophyta</taxon>
        <taxon>Spermatophyta</taxon>
        <taxon>Magnoliopsida</taxon>
        <taxon>eudicotyledons</taxon>
        <taxon>Gunneridae</taxon>
        <taxon>Pentapetalae</taxon>
        <taxon>asterids</taxon>
        <taxon>lamiids</taxon>
        <taxon>Solanales</taxon>
        <taxon>Convolvulaceae</taxon>
        <taxon>Cuscuteae</taxon>
        <taxon>Cuscuta</taxon>
        <taxon>Cuscuta subgen. Cuscuta</taxon>
    </lineage>
</organism>
<dbReference type="InterPro" id="IPR036047">
    <property type="entry name" value="F-box-like_dom_sf"/>
</dbReference>
<comment type="caution">
    <text evidence="2">The sequence shown here is derived from an EMBL/GenBank/DDBJ whole genome shotgun (WGS) entry which is preliminary data.</text>
</comment>
<dbReference type="CDD" id="cd22157">
    <property type="entry name" value="F-box_AtFBW1-like"/>
    <property type="match status" value="1"/>
</dbReference>
<dbReference type="PANTHER" id="PTHR31672:SF13">
    <property type="entry name" value="F-BOX PROTEIN CPR30-LIKE"/>
    <property type="match status" value="1"/>
</dbReference>
<name>A0A9P0ZNB3_CUSEU</name>
<dbReference type="AlphaFoldDB" id="A0A9P0ZNB3"/>